<dbReference type="Proteomes" id="UP000638560">
    <property type="component" value="Unassembled WGS sequence"/>
</dbReference>
<evidence type="ECO:0008006" key="4">
    <source>
        <dbReference type="Google" id="ProtNLM"/>
    </source>
</evidence>
<gene>
    <name evidence="2" type="ORF">I0C86_27545</name>
</gene>
<protein>
    <recommendedName>
        <fullName evidence="4">Lipoprotein</fullName>
    </recommendedName>
</protein>
<feature type="signal peptide" evidence="1">
    <location>
        <begin position="1"/>
        <end position="18"/>
    </location>
</feature>
<feature type="chain" id="PRO_5047367179" description="Lipoprotein" evidence="1">
    <location>
        <begin position="19"/>
        <end position="138"/>
    </location>
</feature>
<reference evidence="2 3" key="1">
    <citation type="submission" date="2020-11" db="EMBL/GenBank/DDBJ databases">
        <title>A novel isolate from a Black sea contaminated sediment with potential to produce alkanes: Plantactinospora alkalitolerans sp. nov.</title>
        <authorList>
            <person name="Carro L."/>
            <person name="Veyisoglu A."/>
            <person name="Guven K."/>
            <person name="Schumann P."/>
            <person name="Klenk H.-P."/>
            <person name="Sahin N."/>
        </authorList>
    </citation>
    <scope>NUCLEOTIDE SEQUENCE [LARGE SCALE GENOMIC DNA]</scope>
    <source>
        <strain evidence="2 3">S1510</strain>
    </source>
</reference>
<dbReference type="PROSITE" id="PS51257">
    <property type="entry name" value="PROKAR_LIPOPROTEIN"/>
    <property type="match status" value="1"/>
</dbReference>
<proteinExistence type="predicted"/>
<dbReference type="RefSeq" id="WP_196204209.1">
    <property type="nucleotide sequence ID" value="NZ_JADPUN010000246.1"/>
</dbReference>
<organism evidence="2 3">
    <name type="scientific">Plantactinospora alkalitolerans</name>
    <dbReference type="NCBI Taxonomy" id="2789879"/>
    <lineage>
        <taxon>Bacteria</taxon>
        <taxon>Bacillati</taxon>
        <taxon>Actinomycetota</taxon>
        <taxon>Actinomycetes</taxon>
        <taxon>Micromonosporales</taxon>
        <taxon>Micromonosporaceae</taxon>
        <taxon>Plantactinospora</taxon>
    </lineage>
</organism>
<sequence>MMRRRTMLAALLVLPVAAACEKESPTMTPQSDKDLDAKLADLRGSGGSAPLRSLTSFEWDTVYCYYEGATADEVNGDVGTTVIRPGSRLMVTGALAVFTKGGEVVKAVVIPELTFTPGKQPAGNAVVVEKGSTLTAPA</sequence>
<accession>A0ABS0H2H3</accession>
<comment type="caution">
    <text evidence="2">The sequence shown here is derived from an EMBL/GenBank/DDBJ whole genome shotgun (WGS) entry which is preliminary data.</text>
</comment>
<evidence type="ECO:0000313" key="3">
    <source>
        <dbReference type="Proteomes" id="UP000638560"/>
    </source>
</evidence>
<keyword evidence="3" id="KW-1185">Reference proteome</keyword>
<evidence type="ECO:0000313" key="2">
    <source>
        <dbReference type="EMBL" id="MBF9132680.1"/>
    </source>
</evidence>
<dbReference type="EMBL" id="JADPUN010000246">
    <property type="protein sequence ID" value="MBF9132680.1"/>
    <property type="molecule type" value="Genomic_DNA"/>
</dbReference>
<keyword evidence="1" id="KW-0732">Signal</keyword>
<evidence type="ECO:0000256" key="1">
    <source>
        <dbReference type="SAM" id="SignalP"/>
    </source>
</evidence>
<name>A0ABS0H2H3_9ACTN</name>